<dbReference type="Proteomes" id="UP000176581">
    <property type="component" value="Unassembled WGS sequence"/>
</dbReference>
<keyword evidence="2 3" id="KW-0413">Isomerase</keyword>
<accession>A0A1F8FNA3</accession>
<keyword evidence="3" id="KW-0324">Glycolysis</keyword>
<dbReference type="GO" id="GO:0004807">
    <property type="term" value="F:triose-phosphate isomerase activity"/>
    <property type="evidence" value="ECO:0007669"/>
    <property type="project" value="UniProtKB-EC"/>
</dbReference>
<dbReference type="GO" id="GO:0006094">
    <property type="term" value="P:gluconeogenesis"/>
    <property type="evidence" value="ECO:0007669"/>
    <property type="project" value="UniProtKB-UniPathway"/>
</dbReference>
<name>A0A1F8FNA3_9BACT</name>
<dbReference type="Pfam" id="PF00121">
    <property type="entry name" value="TIM"/>
    <property type="match status" value="1"/>
</dbReference>
<sequence length="255" mass="28359">MNKKLIVANWKMNPQTLAEALSILDSVDEYLGSLEEQELSLVFCPPFVFTEEVGKILRTSHFLHQSELGTQDVSADDNSAMTGEVSGPMLRELGVRYVIVGHSERRWKLGESDEIVNKKLKAALRNEMIPIVCVGERVRDDNFKDFLKEQTLNTFAGLSSDEVARCLIAYEPVWAISTTPGARPDTPQNALESTSLIRKALITNYQLPITNKFLYGGSITSTNAREFLKNEGFDGVLVGGSSVNKEEFVKILSQI</sequence>
<dbReference type="PANTHER" id="PTHR21139:SF42">
    <property type="entry name" value="TRIOSEPHOSPHATE ISOMERASE"/>
    <property type="match status" value="1"/>
</dbReference>
<comment type="subcellular location">
    <subcellularLocation>
        <location evidence="3">Cytoplasm</location>
    </subcellularLocation>
</comment>
<dbReference type="GO" id="GO:0046166">
    <property type="term" value="P:glyceraldehyde-3-phosphate biosynthetic process"/>
    <property type="evidence" value="ECO:0007669"/>
    <property type="project" value="TreeGrafter"/>
</dbReference>
<comment type="caution">
    <text evidence="4">The sequence shown here is derived from an EMBL/GenBank/DDBJ whole genome shotgun (WGS) entry which is preliminary data.</text>
</comment>
<comment type="pathway">
    <text evidence="3">Carbohydrate degradation; glycolysis; D-glyceraldehyde 3-phosphate from glycerone phosphate: step 1/1.</text>
</comment>
<dbReference type="UniPathway" id="UPA00138"/>
<comment type="catalytic activity">
    <reaction evidence="3">
        <text>D-glyceraldehyde 3-phosphate = dihydroxyacetone phosphate</text>
        <dbReference type="Rhea" id="RHEA:18585"/>
        <dbReference type="ChEBI" id="CHEBI:57642"/>
        <dbReference type="ChEBI" id="CHEBI:59776"/>
        <dbReference type="EC" id="5.3.1.1"/>
    </reaction>
</comment>
<reference evidence="4 5" key="1">
    <citation type="journal article" date="2016" name="Nat. Commun.">
        <title>Thousands of microbial genomes shed light on interconnected biogeochemical processes in an aquifer system.</title>
        <authorList>
            <person name="Anantharaman K."/>
            <person name="Brown C.T."/>
            <person name="Hug L.A."/>
            <person name="Sharon I."/>
            <person name="Castelle C.J."/>
            <person name="Probst A.J."/>
            <person name="Thomas B.C."/>
            <person name="Singh A."/>
            <person name="Wilkins M.J."/>
            <person name="Karaoz U."/>
            <person name="Brodie E.L."/>
            <person name="Williams K.H."/>
            <person name="Hubbard S.S."/>
            <person name="Banfield J.F."/>
        </authorList>
    </citation>
    <scope>NUCLEOTIDE SEQUENCE [LARGE SCALE GENOMIC DNA]</scope>
</reference>
<dbReference type="InterPro" id="IPR035990">
    <property type="entry name" value="TIM_sf"/>
</dbReference>
<dbReference type="EMBL" id="MGJV01000036">
    <property type="protein sequence ID" value="OGN13799.1"/>
    <property type="molecule type" value="Genomic_DNA"/>
</dbReference>
<comment type="similarity">
    <text evidence="1 3">Belongs to the triosephosphate isomerase family.</text>
</comment>
<proteinExistence type="inferred from homology"/>
<dbReference type="SUPFAM" id="SSF51351">
    <property type="entry name" value="Triosephosphate isomerase (TIM)"/>
    <property type="match status" value="1"/>
</dbReference>
<evidence type="ECO:0000256" key="2">
    <source>
        <dbReference type="ARBA" id="ARBA00023235"/>
    </source>
</evidence>
<dbReference type="PANTHER" id="PTHR21139">
    <property type="entry name" value="TRIOSEPHOSPHATE ISOMERASE"/>
    <property type="match status" value="1"/>
</dbReference>
<protein>
    <recommendedName>
        <fullName evidence="3">Triosephosphate isomerase</fullName>
        <ecNumber evidence="3">5.3.1.1</ecNumber>
    </recommendedName>
</protein>
<organism evidence="4 5">
    <name type="scientific">Candidatus Yanofskybacteria bacterium RIFCSPHIGHO2_02_FULL_43_22</name>
    <dbReference type="NCBI Taxonomy" id="1802681"/>
    <lineage>
        <taxon>Bacteria</taxon>
        <taxon>Candidatus Yanofskyibacteriota</taxon>
    </lineage>
</organism>
<dbReference type="Gene3D" id="3.20.20.70">
    <property type="entry name" value="Aldolase class I"/>
    <property type="match status" value="1"/>
</dbReference>
<dbReference type="GO" id="GO:0005829">
    <property type="term" value="C:cytosol"/>
    <property type="evidence" value="ECO:0007669"/>
    <property type="project" value="TreeGrafter"/>
</dbReference>
<comment type="pathway">
    <text evidence="3">Carbohydrate biosynthesis; gluconeogenesis.</text>
</comment>
<evidence type="ECO:0000256" key="3">
    <source>
        <dbReference type="RuleBase" id="RU363013"/>
    </source>
</evidence>
<keyword evidence="3" id="KW-0312">Gluconeogenesis</keyword>
<dbReference type="InterPro" id="IPR000652">
    <property type="entry name" value="Triosephosphate_isomerase"/>
</dbReference>
<evidence type="ECO:0000313" key="4">
    <source>
        <dbReference type="EMBL" id="OGN13799.1"/>
    </source>
</evidence>
<evidence type="ECO:0000256" key="1">
    <source>
        <dbReference type="ARBA" id="ARBA00007422"/>
    </source>
</evidence>
<dbReference type="PROSITE" id="PS51440">
    <property type="entry name" value="TIM_2"/>
    <property type="match status" value="1"/>
</dbReference>
<keyword evidence="3" id="KW-0963">Cytoplasm</keyword>
<dbReference type="AlphaFoldDB" id="A0A1F8FNA3"/>
<comment type="subunit">
    <text evidence="3">Homodimer.</text>
</comment>
<evidence type="ECO:0000313" key="5">
    <source>
        <dbReference type="Proteomes" id="UP000176581"/>
    </source>
</evidence>
<gene>
    <name evidence="4" type="ORF">A3J47_01500</name>
</gene>
<dbReference type="UniPathway" id="UPA00109">
    <property type="reaction ID" value="UER00189"/>
</dbReference>
<dbReference type="CDD" id="cd00311">
    <property type="entry name" value="TIM"/>
    <property type="match status" value="1"/>
</dbReference>
<dbReference type="InterPro" id="IPR013785">
    <property type="entry name" value="Aldolase_TIM"/>
</dbReference>
<dbReference type="GO" id="GO:0019563">
    <property type="term" value="P:glycerol catabolic process"/>
    <property type="evidence" value="ECO:0007669"/>
    <property type="project" value="TreeGrafter"/>
</dbReference>
<dbReference type="EC" id="5.3.1.1" evidence="3"/>
<dbReference type="GO" id="GO:0006096">
    <property type="term" value="P:glycolytic process"/>
    <property type="evidence" value="ECO:0007669"/>
    <property type="project" value="UniProtKB-UniPathway"/>
</dbReference>